<dbReference type="InterPro" id="IPR013087">
    <property type="entry name" value="Znf_C2H2_type"/>
</dbReference>
<feature type="compositionally biased region" description="Basic residues" evidence="2">
    <location>
        <begin position="222"/>
        <end position="232"/>
    </location>
</feature>
<feature type="compositionally biased region" description="Acidic residues" evidence="2">
    <location>
        <begin position="272"/>
        <end position="283"/>
    </location>
</feature>
<dbReference type="Proteomes" id="UP000053732">
    <property type="component" value="Unassembled WGS sequence"/>
</dbReference>
<sequence>MATSWLQLSKSDFVNPDVLNAVNPHPRWGYAHGPIPDNNPDWKCKRDKYGQVSSSEQARTRTIRRPEAPMVTLNRYNIFVCDISTRGAPMCGMNFDAKFSLIRHIRAFHAGAANLPPSLYVTTGEKIAGNNAMKRWVLMGGWRDALYLNEPSRKNVSISLLGYYCDVLEGIARTDAQFAAEYGTEFHRPGHREWLESRDPGTYLPPDQPMPLTLPSIAPRNKSGKPSRCKRSTRTERVSDNDTDANPAFTSGSASAVSAPDREIVSKSASEVDSEPEDQEEWPVDAVTDIFAGLYLPSSKLDAAYGPISKQMD</sequence>
<evidence type="ECO:0000256" key="1">
    <source>
        <dbReference type="PROSITE-ProRule" id="PRU00042"/>
    </source>
</evidence>
<evidence type="ECO:0000256" key="2">
    <source>
        <dbReference type="SAM" id="MobiDB-lite"/>
    </source>
</evidence>
<keyword evidence="1" id="KW-0862">Zinc</keyword>
<proteinExistence type="predicted"/>
<dbReference type="EMBL" id="HG793143">
    <property type="protein sequence ID" value="CRL23585.1"/>
    <property type="molecule type" value="Genomic_DNA"/>
</dbReference>
<keyword evidence="5" id="KW-1185">Reference proteome</keyword>
<evidence type="ECO:0000313" key="5">
    <source>
        <dbReference type="Proteomes" id="UP000053732"/>
    </source>
</evidence>
<dbReference type="AlphaFoldDB" id="A0A0G4PBB7"/>
<accession>A0A0G4PBB7</accession>
<name>A0A0G4PBB7_PENC3</name>
<feature type="domain" description="C2H2-type" evidence="3">
    <location>
        <begin position="79"/>
        <end position="114"/>
    </location>
</feature>
<gene>
    <name evidence="4" type="ORF">PCAMFM013_S010g000023</name>
</gene>
<feature type="region of interest" description="Disordered" evidence="2">
    <location>
        <begin position="191"/>
        <end position="284"/>
    </location>
</feature>
<organism evidence="4 5">
    <name type="scientific">Penicillium camemberti (strain FM 013)</name>
    <dbReference type="NCBI Taxonomy" id="1429867"/>
    <lineage>
        <taxon>Eukaryota</taxon>
        <taxon>Fungi</taxon>
        <taxon>Dikarya</taxon>
        <taxon>Ascomycota</taxon>
        <taxon>Pezizomycotina</taxon>
        <taxon>Eurotiomycetes</taxon>
        <taxon>Eurotiomycetidae</taxon>
        <taxon>Eurotiales</taxon>
        <taxon>Aspergillaceae</taxon>
        <taxon>Penicillium</taxon>
    </lineage>
</organism>
<protein>
    <submittedName>
        <fullName evidence="4">Zinc finger, C2H2-type</fullName>
    </submittedName>
</protein>
<reference evidence="4 5" key="1">
    <citation type="journal article" date="2014" name="Nat. Commun.">
        <title>Multiple recent horizontal transfers of a large genomic region in cheese making fungi.</title>
        <authorList>
            <person name="Cheeseman K."/>
            <person name="Ropars J."/>
            <person name="Renault P."/>
            <person name="Dupont J."/>
            <person name="Gouzy J."/>
            <person name="Branca A."/>
            <person name="Abraham A.L."/>
            <person name="Ceppi M."/>
            <person name="Conseiller E."/>
            <person name="Debuchy R."/>
            <person name="Malagnac F."/>
            <person name="Goarin A."/>
            <person name="Silar P."/>
            <person name="Lacoste S."/>
            <person name="Sallet E."/>
            <person name="Bensimon A."/>
            <person name="Giraud T."/>
            <person name="Brygoo Y."/>
        </authorList>
    </citation>
    <scope>NUCLEOTIDE SEQUENCE [LARGE SCALE GENOMIC DNA]</scope>
    <source>
        <strain evidence="5">FM 013</strain>
    </source>
</reference>
<evidence type="ECO:0000259" key="3">
    <source>
        <dbReference type="PROSITE" id="PS50157"/>
    </source>
</evidence>
<dbReference type="GO" id="GO:0008270">
    <property type="term" value="F:zinc ion binding"/>
    <property type="evidence" value="ECO:0007669"/>
    <property type="project" value="UniProtKB-KW"/>
</dbReference>
<evidence type="ECO:0000313" key="4">
    <source>
        <dbReference type="EMBL" id="CRL23585.1"/>
    </source>
</evidence>
<keyword evidence="1" id="KW-0863">Zinc-finger</keyword>
<keyword evidence="1" id="KW-0479">Metal-binding</keyword>
<dbReference type="PROSITE" id="PS50157">
    <property type="entry name" value="ZINC_FINGER_C2H2_2"/>
    <property type="match status" value="1"/>
</dbReference>